<keyword evidence="3" id="KW-1185">Reference proteome</keyword>
<evidence type="ECO:0000313" key="3">
    <source>
        <dbReference type="Proteomes" id="UP000691718"/>
    </source>
</evidence>
<keyword evidence="1" id="KW-0732">Signal</keyword>
<comment type="caution">
    <text evidence="2">The sequence shown here is derived from an EMBL/GenBank/DDBJ whole genome shotgun (WGS) entry which is preliminary data.</text>
</comment>
<feature type="chain" id="PRO_5035914431" evidence="1">
    <location>
        <begin position="21"/>
        <end position="93"/>
    </location>
</feature>
<feature type="signal peptide" evidence="1">
    <location>
        <begin position="1"/>
        <end position="20"/>
    </location>
</feature>
<organism evidence="2 3">
    <name type="scientific">Parnassius apollo</name>
    <name type="common">Apollo butterfly</name>
    <name type="synonym">Papilio apollo</name>
    <dbReference type="NCBI Taxonomy" id="110799"/>
    <lineage>
        <taxon>Eukaryota</taxon>
        <taxon>Metazoa</taxon>
        <taxon>Ecdysozoa</taxon>
        <taxon>Arthropoda</taxon>
        <taxon>Hexapoda</taxon>
        <taxon>Insecta</taxon>
        <taxon>Pterygota</taxon>
        <taxon>Neoptera</taxon>
        <taxon>Endopterygota</taxon>
        <taxon>Lepidoptera</taxon>
        <taxon>Glossata</taxon>
        <taxon>Ditrysia</taxon>
        <taxon>Papilionoidea</taxon>
        <taxon>Papilionidae</taxon>
        <taxon>Parnassiinae</taxon>
        <taxon>Parnassini</taxon>
        <taxon>Parnassius</taxon>
        <taxon>Parnassius</taxon>
    </lineage>
</organism>
<proteinExistence type="predicted"/>
<evidence type="ECO:0000256" key="1">
    <source>
        <dbReference type="SAM" id="SignalP"/>
    </source>
</evidence>
<dbReference type="OrthoDB" id="7401140at2759"/>
<protein>
    <submittedName>
        <fullName evidence="2">(apollo) hypothetical protein</fullName>
    </submittedName>
</protein>
<evidence type="ECO:0000313" key="2">
    <source>
        <dbReference type="EMBL" id="CAG5004796.1"/>
    </source>
</evidence>
<name>A0A8S3X8A6_PARAO</name>
<gene>
    <name evidence="2" type="ORF">PAPOLLO_LOCUS14457</name>
</gene>
<sequence length="93" mass="10171">MKYIISLSLLMAVAIIYVHGQGVPIANCPPGEHSVLYCPRMAEPTCDNPTVHKSQVMKACGVPDCFCNTPTVRDTKTKKCVNELDCSQCTKLL</sequence>
<dbReference type="Proteomes" id="UP000691718">
    <property type="component" value="Unassembled WGS sequence"/>
</dbReference>
<dbReference type="EMBL" id="CAJQZP010000975">
    <property type="protein sequence ID" value="CAG5004796.1"/>
    <property type="molecule type" value="Genomic_DNA"/>
</dbReference>
<dbReference type="AlphaFoldDB" id="A0A8S3X8A6"/>
<accession>A0A8S3X8A6</accession>
<reference evidence="2" key="1">
    <citation type="submission" date="2021-04" db="EMBL/GenBank/DDBJ databases">
        <authorList>
            <person name="Tunstrom K."/>
        </authorList>
    </citation>
    <scope>NUCLEOTIDE SEQUENCE</scope>
</reference>